<evidence type="ECO:0000256" key="3">
    <source>
        <dbReference type="ARBA" id="ARBA00022630"/>
    </source>
</evidence>
<comment type="similarity">
    <text evidence="2">Belongs to the nitroreductase family.</text>
</comment>
<evidence type="ECO:0000259" key="6">
    <source>
        <dbReference type="Pfam" id="PF00881"/>
    </source>
</evidence>
<dbReference type="InterPro" id="IPR029479">
    <property type="entry name" value="Nitroreductase"/>
</dbReference>
<evidence type="ECO:0000313" key="8">
    <source>
        <dbReference type="Proteomes" id="UP001156141"/>
    </source>
</evidence>
<dbReference type="RefSeq" id="WP_240571288.1">
    <property type="nucleotide sequence ID" value="NZ_CP136709.1"/>
</dbReference>
<gene>
    <name evidence="7" type="ORF">MKW35_00675</name>
</gene>
<dbReference type="Gene3D" id="3.40.109.10">
    <property type="entry name" value="NADH Oxidase"/>
    <property type="match status" value="1"/>
</dbReference>
<keyword evidence="5" id="KW-0560">Oxidoreductase</keyword>
<dbReference type="Pfam" id="PF00881">
    <property type="entry name" value="Nitroreductase"/>
    <property type="match status" value="1"/>
</dbReference>
<organism evidence="7 8">
    <name type="scientific">Aestuariibaculum lutulentum</name>
    <dbReference type="NCBI Taxonomy" id="2920935"/>
    <lineage>
        <taxon>Bacteria</taxon>
        <taxon>Pseudomonadati</taxon>
        <taxon>Bacteroidota</taxon>
        <taxon>Flavobacteriia</taxon>
        <taxon>Flavobacteriales</taxon>
        <taxon>Flavobacteriaceae</taxon>
    </lineage>
</organism>
<dbReference type="PANTHER" id="PTHR43673:SF2">
    <property type="entry name" value="NITROREDUCTASE"/>
    <property type="match status" value="1"/>
</dbReference>
<evidence type="ECO:0000256" key="1">
    <source>
        <dbReference type="ARBA" id="ARBA00001917"/>
    </source>
</evidence>
<feature type="domain" description="Nitroreductase" evidence="6">
    <location>
        <begin position="31"/>
        <end position="182"/>
    </location>
</feature>
<reference evidence="7" key="1">
    <citation type="submission" date="2022-02" db="EMBL/GenBank/DDBJ databases">
        <title>Aestuariibaculum sp., a marine bacterium isolated from sediment in Guangxi.</title>
        <authorList>
            <person name="Ying J."/>
        </authorList>
    </citation>
    <scope>NUCLEOTIDE SEQUENCE</scope>
    <source>
        <strain evidence="7">L182</strain>
    </source>
</reference>
<protein>
    <submittedName>
        <fullName evidence="7">Nitroreductase family protein</fullName>
    </submittedName>
</protein>
<dbReference type="EMBL" id="JAKVQD010000001">
    <property type="protein sequence ID" value="MCH4551124.1"/>
    <property type="molecule type" value="Genomic_DNA"/>
</dbReference>
<comment type="caution">
    <text evidence="7">The sequence shown here is derived from an EMBL/GenBank/DDBJ whole genome shotgun (WGS) entry which is preliminary data.</text>
</comment>
<dbReference type="SUPFAM" id="SSF55469">
    <property type="entry name" value="FMN-dependent nitroreductase-like"/>
    <property type="match status" value="1"/>
</dbReference>
<name>A0ABS9RDV3_9FLAO</name>
<accession>A0ABS9RDV3</accession>
<dbReference type="Proteomes" id="UP001156141">
    <property type="component" value="Unassembled WGS sequence"/>
</dbReference>
<keyword evidence="3" id="KW-0285">Flavoprotein</keyword>
<comment type="cofactor">
    <cofactor evidence="1">
        <name>FMN</name>
        <dbReference type="ChEBI" id="CHEBI:58210"/>
    </cofactor>
</comment>
<dbReference type="InterPro" id="IPR000415">
    <property type="entry name" value="Nitroreductase-like"/>
</dbReference>
<evidence type="ECO:0000256" key="4">
    <source>
        <dbReference type="ARBA" id="ARBA00022643"/>
    </source>
</evidence>
<proteinExistence type="inferred from homology"/>
<keyword evidence="8" id="KW-1185">Reference proteome</keyword>
<sequence>MKSIKSKDYLNQNMNQLELNQTLQSNSKNYNPLTPDEKIEELKRILHLAPSSMNMQPWQFTFVKNKSVKHKLALSSVDNAEKINQADVLIVFSVVDNLDSFQLVIEKELPEGLQELYNNIKNFTSESDLKIWFSKQVYIAFSIALGTAVSLGLHPTPLEDIKPEKYTEILNMVDYKPILTLAINFETENDFFESTDKPKTRRCIEDVIINID</sequence>
<evidence type="ECO:0000313" key="7">
    <source>
        <dbReference type="EMBL" id="MCH4551124.1"/>
    </source>
</evidence>
<dbReference type="PANTHER" id="PTHR43673">
    <property type="entry name" value="NAD(P)H NITROREDUCTASE YDGI-RELATED"/>
    <property type="match status" value="1"/>
</dbReference>
<evidence type="ECO:0000256" key="5">
    <source>
        <dbReference type="ARBA" id="ARBA00023002"/>
    </source>
</evidence>
<keyword evidence="4" id="KW-0288">FMN</keyword>
<evidence type="ECO:0000256" key="2">
    <source>
        <dbReference type="ARBA" id="ARBA00007118"/>
    </source>
</evidence>